<protein>
    <recommendedName>
        <fullName evidence="4">Transposase-associated domain-containing protein</fullName>
    </recommendedName>
</protein>
<comment type="caution">
    <text evidence="2">The sequence shown here is derived from an EMBL/GenBank/DDBJ whole genome shotgun (WGS) entry which is preliminary data.</text>
</comment>
<feature type="region of interest" description="Disordered" evidence="1">
    <location>
        <begin position="62"/>
        <end position="116"/>
    </location>
</feature>
<dbReference type="AlphaFoldDB" id="A0AAD9UXI3"/>
<evidence type="ECO:0000256" key="1">
    <source>
        <dbReference type="SAM" id="MobiDB-lite"/>
    </source>
</evidence>
<reference evidence="2" key="1">
    <citation type="journal article" date="2023" name="G3 (Bethesda)">
        <title>Whole genome assembly and annotation of the endangered Caribbean coral Acropora cervicornis.</title>
        <authorList>
            <person name="Selwyn J.D."/>
            <person name="Vollmer S.V."/>
        </authorList>
    </citation>
    <scope>NUCLEOTIDE SEQUENCE</scope>
    <source>
        <strain evidence="2">K2</strain>
    </source>
</reference>
<accession>A0AAD9UXI3</accession>
<gene>
    <name evidence="2" type="ORF">P5673_025136</name>
</gene>
<proteinExistence type="predicted"/>
<organism evidence="2 3">
    <name type="scientific">Acropora cervicornis</name>
    <name type="common">Staghorn coral</name>
    <dbReference type="NCBI Taxonomy" id="6130"/>
    <lineage>
        <taxon>Eukaryota</taxon>
        <taxon>Metazoa</taxon>
        <taxon>Cnidaria</taxon>
        <taxon>Anthozoa</taxon>
        <taxon>Hexacorallia</taxon>
        <taxon>Scleractinia</taxon>
        <taxon>Astrocoeniina</taxon>
        <taxon>Acroporidae</taxon>
        <taxon>Acropora</taxon>
    </lineage>
</organism>
<name>A0AAD9UXI3_ACRCE</name>
<reference evidence="2" key="2">
    <citation type="journal article" date="2023" name="Science">
        <title>Genomic signatures of disease resistance in endangered staghorn corals.</title>
        <authorList>
            <person name="Vollmer S.V."/>
            <person name="Selwyn J.D."/>
            <person name="Despard B.A."/>
            <person name="Roesel C.L."/>
        </authorList>
    </citation>
    <scope>NUCLEOTIDE SEQUENCE</scope>
    <source>
        <strain evidence="2">K2</strain>
    </source>
</reference>
<evidence type="ECO:0000313" key="3">
    <source>
        <dbReference type="Proteomes" id="UP001249851"/>
    </source>
</evidence>
<sequence>MAATAVDEYHEEGRKRTYADVLELVSYRHVHCPCERCAGKATSRKVEVEHWKRSQLLSSNLCGKNVHDSNMETDSMSATDKSSKISDYSDEDQRGEDFETLEPADSTENKEFSEDDEIPLNQMEKTIVKAVPKALQIIENTKASRQSFEDILNFGKQLFCEGLWEECDMDIVDAVWPSSWEEAQIIPRRAGYKNPKEYYVCFRWKKAKGKNSGGKKHVYKGKWDMYGKNKLANTV</sequence>
<dbReference type="EMBL" id="JARQWQ010000076">
    <property type="protein sequence ID" value="KAK2553639.1"/>
    <property type="molecule type" value="Genomic_DNA"/>
</dbReference>
<keyword evidence="3" id="KW-1185">Reference proteome</keyword>
<evidence type="ECO:0000313" key="2">
    <source>
        <dbReference type="EMBL" id="KAK2553639.1"/>
    </source>
</evidence>
<dbReference type="Proteomes" id="UP001249851">
    <property type="component" value="Unassembled WGS sequence"/>
</dbReference>
<evidence type="ECO:0008006" key="4">
    <source>
        <dbReference type="Google" id="ProtNLM"/>
    </source>
</evidence>